<gene>
    <name evidence="5" type="ORF">HLB29_03165</name>
</gene>
<dbReference type="RefSeq" id="WP_185623667.1">
    <property type="nucleotide sequence ID" value="NZ_JABGBW010000001.1"/>
</dbReference>
<accession>A0ABR6TJV1</accession>
<dbReference type="InterPro" id="IPR042007">
    <property type="entry name" value="Sortase_A"/>
</dbReference>
<dbReference type="Pfam" id="PF04203">
    <property type="entry name" value="Sortase"/>
    <property type="match status" value="1"/>
</dbReference>
<dbReference type="EMBL" id="JABGBW010000001">
    <property type="protein sequence ID" value="MBC2575677.1"/>
    <property type="molecule type" value="Genomic_DNA"/>
</dbReference>
<evidence type="ECO:0000313" key="6">
    <source>
        <dbReference type="Proteomes" id="UP000713904"/>
    </source>
</evidence>
<protein>
    <submittedName>
        <fullName evidence="5">Class A sortase</fullName>
    </submittedName>
</protein>
<evidence type="ECO:0000313" key="5">
    <source>
        <dbReference type="EMBL" id="MBC2575677.1"/>
    </source>
</evidence>
<keyword evidence="4" id="KW-0812">Transmembrane</keyword>
<keyword evidence="6" id="KW-1185">Reference proteome</keyword>
<keyword evidence="4" id="KW-0472">Membrane</keyword>
<dbReference type="SUPFAM" id="SSF63817">
    <property type="entry name" value="Sortase"/>
    <property type="match status" value="1"/>
</dbReference>
<keyword evidence="1" id="KW-0645">Protease</keyword>
<dbReference type="Gene3D" id="2.40.260.10">
    <property type="entry name" value="Sortase"/>
    <property type="match status" value="1"/>
</dbReference>
<evidence type="ECO:0000256" key="2">
    <source>
        <dbReference type="ARBA" id="ARBA00022801"/>
    </source>
</evidence>
<evidence type="ECO:0000256" key="3">
    <source>
        <dbReference type="ARBA" id="ARBA00022807"/>
    </source>
</evidence>
<sequence length="257" mass="29411">MTNNNDNNSRSENQINGEKKRKPRIRLIIASLLLIISAILFSIKPIENKILSKNIQEYNNNRNKIMSEVAKKSKTEKNKKKKKKAEYDFDKVKELKLSTIKNSKNKVDFSYADGAISIPSINMSIPIFIGLNNYNLTYGAGTMKEDQIMGERNYALAGHNYPKNPKILFSPLKNISDGDQIFITDFRYIYVYNCTGLYMIDPSQTNVIEDDENKKEITLITCNNSGSKRFAVKGDFIYKVPVDQADNNIKNTFGFKF</sequence>
<comment type="caution">
    <text evidence="5">The sequence shown here is derived from an EMBL/GenBank/DDBJ whole genome shotgun (WGS) entry which is preliminary data.</text>
</comment>
<reference evidence="5 6" key="1">
    <citation type="submission" date="2020-05" db="EMBL/GenBank/DDBJ databases">
        <title>Draft genome of xy-202 and genomic insight in genome of the genus Peptostreptococcus.</title>
        <authorList>
            <person name="Zhang Z."/>
        </authorList>
    </citation>
    <scope>NUCLEOTIDE SEQUENCE [LARGE SCALE GENOMIC DNA]</scope>
    <source>
        <strain evidence="5 6">DSM 27025</strain>
    </source>
</reference>
<proteinExistence type="predicted"/>
<dbReference type="InterPro" id="IPR005754">
    <property type="entry name" value="Sortase"/>
</dbReference>
<dbReference type="NCBIfam" id="TIGR01076">
    <property type="entry name" value="sortase_fam"/>
    <property type="match status" value="1"/>
</dbReference>
<feature type="transmembrane region" description="Helical" evidence="4">
    <location>
        <begin position="25"/>
        <end position="43"/>
    </location>
</feature>
<name>A0ABR6TJV1_9FIRM</name>
<evidence type="ECO:0000256" key="4">
    <source>
        <dbReference type="SAM" id="Phobius"/>
    </source>
</evidence>
<evidence type="ECO:0000256" key="1">
    <source>
        <dbReference type="ARBA" id="ARBA00022670"/>
    </source>
</evidence>
<dbReference type="Proteomes" id="UP000713904">
    <property type="component" value="Unassembled WGS sequence"/>
</dbReference>
<dbReference type="CDD" id="cd06165">
    <property type="entry name" value="Sortase_A"/>
    <property type="match status" value="1"/>
</dbReference>
<keyword evidence="2" id="KW-0378">Hydrolase</keyword>
<dbReference type="InterPro" id="IPR023365">
    <property type="entry name" value="Sortase_dom-sf"/>
</dbReference>
<keyword evidence="3" id="KW-0788">Thiol protease</keyword>
<keyword evidence="4" id="KW-1133">Transmembrane helix</keyword>
<organism evidence="5 6">
    <name type="scientific">Peptostreptococcus canis</name>
    <dbReference type="NCBI Taxonomy" id="1159213"/>
    <lineage>
        <taxon>Bacteria</taxon>
        <taxon>Bacillati</taxon>
        <taxon>Bacillota</taxon>
        <taxon>Clostridia</taxon>
        <taxon>Peptostreptococcales</taxon>
        <taxon>Peptostreptococcaceae</taxon>
        <taxon>Peptostreptococcus</taxon>
    </lineage>
</organism>